<organism evidence="1 2">
    <name type="scientific">Vitis vinifera</name>
    <name type="common">Grape</name>
    <dbReference type="NCBI Taxonomy" id="29760"/>
    <lineage>
        <taxon>Eukaryota</taxon>
        <taxon>Viridiplantae</taxon>
        <taxon>Streptophyta</taxon>
        <taxon>Embryophyta</taxon>
        <taxon>Tracheophyta</taxon>
        <taxon>Spermatophyta</taxon>
        <taxon>Magnoliopsida</taxon>
        <taxon>eudicotyledons</taxon>
        <taxon>Gunneridae</taxon>
        <taxon>Pentapetalae</taxon>
        <taxon>rosids</taxon>
        <taxon>Vitales</taxon>
        <taxon>Vitaceae</taxon>
        <taxon>Viteae</taxon>
        <taxon>Vitis</taxon>
    </lineage>
</organism>
<dbReference type="EMBL" id="QGNW01000524">
    <property type="protein sequence ID" value="RVW68670.1"/>
    <property type="molecule type" value="Genomic_DNA"/>
</dbReference>
<dbReference type="Proteomes" id="UP000288805">
    <property type="component" value="Unassembled WGS sequence"/>
</dbReference>
<gene>
    <name evidence="1" type="ORF">CK203_063413</name>
</gene>
<evidence type="ECO:0000313" key="1">
    <source>
        <dbReference type="EMBL" id="RVW68670.1"/>
    </source>
</evidence>
<reference evidence="1 2" key="1">
    <citation type="journal article" date="2018" name="PLoS Genet.">
        <title>Population sequencing reveals clonal diversity and ancestral inbreeding in the grapevine cultivar Chardonnay.</title>
        <authorList>
            <person name="Roach M.J."/>
            <person name="Johnson D.L."/>
            <person name="Bohlmann J."/>
            <person name="van Vuuren H.J."/>
            <person name="Jones S.J."/>
            <person name="Pretorius I.S."/>
            <person name="Schmidt S.A."/>
            <person name="Borneman A.R."/>
        </authorList>
    </citation>
    <scope>NUCLEOTIDE SEQUENCE [LARGE SCALE GENOMIC DNA]</scope>
    <source>
        <strain evidence="2">cv. Chardonnay</strain>
        <tissue evidence="1">Leaf</tissue>
    </source>
</reference>
<dbReference type="AlphaFoldDB" id="A0A438G8Y0"/>
<sequence length="182" mass="19844">MVQFSASIWSIMKCHHGQFLGSYHATADYFIRGSEHVPRMEGTDYISETVEIQDIQQALGQMHLSFGITEASDVVIVAPSSLGRANMFSMCFPDEVFDYGLLVDSGGGTNGVTLDDAYTDEMDMIGIGRILDAAPHGPHSTFDMFRVSMLEMDGDDSITDVATPDFTFVKGVSDPCGPTSFF</sequence>
<evidence type="ECO:0000313" key="2">
    <source>
        <dbReference type="Proteomes" id="UP000288805"/>
    </source>
</evidence>
<protein>
    <submittedName>
        <fullName evidence="1">Uncharacterized protein</fullName>
    </submittedName>
</protein>
<accession>A0A438G8Y0</accession>
<proteinExistence type="predicted"/>
<name>A0A438G8Y0_VITVI</name>
<comment type="caution">
    <text evidence="1">The sequence shown here is derived from an EMBL/GenBank/DDBJ whole genome shotgun (WGS) entry which is preliminary data.</text>
</comment>